<sequence length="55" mass="6557">YHFVGPLALFKEGYIKITLPENRSLQSLLYIMLQVGNIMKLNHELQRTYKFPLIY</sequence>
<evidence type="ECO:0000313" key="2">
    <source>
        <dbReference type="Proteomes" id="UP001233999"/>
    </source>
</evidence>
<gene>
    <name evidence="1" type="ORF">L9F63_020102</name>
</gene>
<feature type="non-terminal residue" evidence="1">
    <location>
        <position position="1"/>
    </location>
</feature>
<dbReference type="Proteomes" id="UP001233999">
    <property type="component" value="Unassembled WGS sequence"/>
</dbReference>
<dbReference type="EMBL" id="JASPKZ010007182">
    <property type="protein sequence ID" value="KAJ9586240.1"/>
    <property type="molecule type" value="Genomic_DNA"/>
</dbReference>
<reference evidence="1" key="1">
    <citation type="journal article" date="2023" name="IScience">
        <title>Live-bearing cockroach genome reveals convergent evolutionary mechanisms linked to viviparity in insects and beyond.</title>
        <authorList>
            <person name="Fouks B."/>
            <person name="Harrison M.C."/>
            <person name="Mikhailova A.A."/>
            <person name="Marchal E."/>
            <person name="English S."/>
            <person name="Carruthers M."/>
            <person name="Jennings E.C."/>
            <person name="Chiamaka E.L."/>
            <person name="Frigard R.A."/>
            <person name="Pippel M."/>
            <person name="Attardo G.M."/>
            <person name="Benoit J.B."/>
            <person name="Bornberg-Bauer E."/>
            <person name="Tobe S.S."/>
        </authorList>
    </citation>
    <scope>NUCLEOTIDE SEQUENCE</scope>
    <source>
        <strain evidence="1">Stay&amp;Tobe</strain>
    </source>
</reference>
<organism evidence="1 2">
    <name type="scientific">Diploptera punctata</name>
    <name type="common">Pacific beetle cockroach</name>
    <dbReference type="NCBI Taxonomy" id="6984"/>
    <lineage>
        <taxon>Eukaryota</taxon>
        <taxon>Metazoa</taxon>
        <taxon>Ecdysozoa</taxon>
        <taxon>Arthropoda</taxon>
        <taxon>Hexapoda</taxon>
        <taxon>Insecta</taxon>
        <taxon>Pterygota</taxon>
        <taxon>Neoptera</taxon>
        <taxon>Polyneoptera</taxon>
        <taxon>Dictyoptera</taxon>
        <taxon>Blattodea</taxon>
        <taxon>Blaberoidea</taxon>
        <taxon>Blaberidae</taxon>
        <taxon>Diplopterinae</taxon>
        <taxon>Diploptera</taxon>
    </lineage>
</organism>
<protein>
    <submittedName>
        <fullName evidence="1">Uncharacterized protein</fullName>
    </submittedName>
</protein>
<evidence type="ECO:0000313" key="1">
    <source>
        <dbReference type="EMBL" id="KAJ9586240.1"/>
    </source>
</evidence>
<comment type="caution">
    <text evidence="1">The sequence shown here is derived from an EMBL/GenBank/DDBJ whole genome shotgun (WGS) entry which is preliminary data.</text>
</comment>
<name>A0AAD8ED86_DIPPU</name>
<accession>A0AAD8ED86</accession>
<proteinExistence type="predicted"/>
<reference evidence="1" key="2">
    <citation type="submission" date="2023-05" db="EMBL/GenBank/DDBJ databases">
        <authorList>
            <person name="Fouks B."/>
        </authorList>
    </citation>
    <scope>NUCLEOTIDE SEQUENCE</scope>
    <source>
        <strain evidence="1">Stay&amp;Tobe</strain>
        <tissue evidence="1">Testes</tissue>
    </source>
</reference>
<dbReference type="AlphaFoldDB" id="A0AAD8ED86"/>
<keyword evidence="2" id="KW-1185">Reference proteome</keyword>
<feature type="non-terminal residue" evidence="1">
    <location>
        <position position="55"/>
    </location>
</feature>